<dbReference type="Gene3D" id="3.90.400.10">
    <property type="entry name" value="Oligo-1,6-glucosidase, Domain 2"/>
    <property type="match status" value="1"/>
</dbReference>
<organism evidence="4 5">
    <name type="scientific">Harryflintia acetispora</name>
    <dbReference type="NCBI Taxonomy" id="1849041"/>
    <lineage>
        <taxon>Bacteria</taxon>
        <taxon>Bacillati</taxon>
        <taxon>Bacillota</taxon>
        <taxon>Clostridia</taxon>
        <taxon>Eubacteriales</taxon>
        <taxon>Oscillospiraceae</taxon>
        <taxon>Harryflintia</taxon>
    </lineage>
</organism>
<evidence type="ECO:0000259" key="3">
    <source>
        <dbReference type="SMART" id="SM00642"/>
    </source>
</evidence>
<dbReference type="PANTHER" id="PTHR10357">
    <property type="entry name" value="ALPHA-AMYLASE FAMILY MEMBER"/>
    <property type="match status" value="1"/>
</dbReference>
<dbReference type="InterPro" id="IPR045857">
    <property type="entry name" value="O16G_dom_2"/>
</dbReference>
<evidence type="ECO:0000256" key="1">
    <source>
        <dbReference type="ARBA" id="ARBA00022801"/>
    </source>
</evidence>
<proteinExistence type="predicted"/>
<keyword evidence="2 4" id="KW-0326">Glycosidase</keyword>
<feature type="domain" description="Glycosyl hydrolase family 13 catalytic" evidence="3">
    <location>
        <begin position="138"/>
        <end position="536"/>
    </location>
</feature>
<evidence type="ECO:0000313" key="5">
    <source>
        <dbReference type="Proteomes" id="UP000294682"/>
    </source>
</evidence>
<gene>
    <name evidence="4" type="ORF">EDD78_11455</name>
</gene>
<keyword evidence="5" id="KW-1185">Reference proteome</keyword>
<sequence>MYTFPYDSFDALHKSPFGAVRTGVQITFSISLSDSILPTRCELLLYKADEFDAPARYEMTINRAHVGYNRYGCTILPEPVGQLYFYCFEVTVGGERRQIRRVDSHYGDFDENGALWQLTVYDRDFHAPQLYSRGIIYQIFPDRFYNSGVPKDNVPKDRTLHQNWNDMPEYLPNQNGEITNSDYFGGDLRGIAEQLDYLQDLGVSLIYLNPIFEAHSNHRYNVANYFKVDPLLGTNEDFQLLCRQARARGIGIVLDGVFSHTGSDSVYFNKAGRYGEGGAYRDPKSPYRDWYKFTEYPQKYHSWWGFETLPEIIEENEDYLEFICGEHGVIRYWMSLGAQGFRLDVADELPDVILDRLRQAVKAANPEGILIGEVWEDASNKISYSQRRHYLLGSQLDSVMNYPFMNAILRYVRYGDSNTLYHGILTILENYPAPAVQMLFSSLSTHDTPRAITQLAGEEYKGGDRSWQAQHYLLPPEMYRRGCSLLLIAYTILYFLPGNPCLYYGDEMGVCGWRDPFNRTTYPWNSGDEALRERFRLLGSLYRENAFLAEANFLPVSCTGEVFVFTRDAQSRALTVAVNRSDAPQDVSLVTEQGEQTVITGSYEDGVLGPLSAVVIVE</sequence>
<dbReference type="EMBL" id="SLUK01000014">
    <property type="protein sequence ID" value="TCL41350.1"/>
    <property type="molecule type" value="Genomic_DNA"/>
</dbReference>
<dbReference type="SUPFAM" id="SSF51445">
    <property type="entry name" value="(Trans)glycosidases"/>
    <property type="match status" value="1"/>
</dbReference>
<dbReference type="GO" id="GO:0016798">
    <property type="term" value="F:hydrolase activity, acting on glycosyl bonds"/>
    <property type="evidence" value="ECO:0007669"/>
    <property type="project" value="UniProtKB-KW"/>
</dbReference>
<name>A0A9X8Y783_9FIRM</name>
<evidence type="ECO:0000313" key="4">
    <source>
        <dbReference type="EMBL" id="TCL41350.1"/>
    </source>
</evidence>
<dbReference type="GO" id="GO:0005975">
    <property type="term" value="P:carbohydrate metabolic process"/>
    <property type="evidence" value="ECO:0007669"/>
    <property type="project" value="InterPro"/>
</dbReference>
<dbReference type="InterPro" id="IPR006047">
    <property type="entry name" value="GH13_cat_dom"/>
</dbReference>
<dbReference type="RefSeq" id="WP_132085239.1">
    <property type="nucleotide sequence ID" value="NZ_SLUK01000014.1"/>
</dbReference>
<comment type="caution">
    <text evidence="4">The sequence shown here is derived from an EMBL/GenBank/DDBJ whole genome shotgun (WGS) entry which is preliminary data.</text>
</comment>
<keyword evidence="1" id="KW-0378">Hydrolase</keyword>
<reference evidence="4 5" key="1">
    <citation type="submission" date="2019-03" db="EMBL/GenBank/DDBJ databases">
        <title>Genomic Encyclopedia of Type Strains, Phase IV (KMG-IV): sequencing the most valuable type-strain genomes for metagenomic binning, comparative biology and taxonomic classification.</title>
        <authorList>
            <person name="Goeker M."/>
        </authorList>
    </citation>
    <scope>NUCLEOTIDE SEQUENCE [LARGE SCALE GENOMIC DNA]</scope>
    <source>
        <strain evidence="4 5">DSM 100433</strain>
    </source>
</reference>
<dbReference type="CDD" id="cd11338">
    <property type="entry name" value="AmyAc_CMD"/>
    <property type="match status" value="1"/>
</dbReference>
<dbReference type="InterPro" id="IPR017853">
    <property type="entry name" value="GH"/>
</dbReference>
<evidence type="ECO:0000256" key="2">
    <source>
        <dbReference type="ARBA" id="ARBA00023295"/>
    </source>
</evidence>
<dbReference type="Proteomes" id="UP000294682">
    <property type="component" value="Unassembled WGS sequence"/>
</dbReference>
<dbReference type="SMART" id="SM00642">
    <property type="entry name" value="Aamy"/>
    <property type="match status" value="1"/>
</dbReference>
<accession>A0A9X8Y783</accession>
<dbReference type="PANTHER" id="PTHR10357:SF210">
    <property type="entry name" value="MALTODEXTRIN GLUCOSIDASE"/>
    <property type="match status" value="1"/>
</dbReference>
<protein>
    <submittedName>
        <fullName evidence="4">Glycosidase</fullName>
    </submittedName>
</protein>
<dbReference type="AlphaFoldDB" id="A0A9X8Y783"/>
<dbReference type="Pfam" id="PF00128">
    <property type="entry name" value="Alpha-amylase"/>
    <property type="match status" value="1"/>
</dbReference>
<dbReference type="Gene3D" id="3.20.20.80">
    <property type="entry name" value="Glycosidases"/>
    <property type="match status" value="1"/>
</dbReference>